<evidence type="ECO:0000256" key="1">
    <source>
        <dbReference type="SAM" id="SignalP"/>
    </source>
</evidence>
<feature type="signal peptide" evidence="1">
    <location>
        <begin position="1"/>
        <end position="38"/>
    </location>
</feature>
<dbReference type="EMBL" id="LLWF02000001">
    <property type="protein sequence ID" value="ONH85045.1"/>
    <property type="molecule type" value="Genomic_DNA"/>
</dbReference>
<sequence length="337" mass="34353">MRAPERLAAAGGARSAPSLTRRALLPVAGLLLPSAARAAAPGAATILVPGPEQGALAHWTQRLSQRTGRVGPLAAPPRLAVVGGPDGVTAANRFATTDPGDGRLLLTLPGAAMLAHFSGSERVGYDPRNWTPLCLSWSEALIAGRGPLPAGPGRAPLRFALPAPDTPEGGAVLALESLGLPTTPMPLAASLPGASEHAFAQGQVDALLLTGPDSAARAARVGATPWLGFGLPARTVPDYATLPVPQPALQQATQAAIGAGRLSAALVLPALTSADMVAAWRQAAQRWLDAEQNQPGALGIPLGGAEAAQVMSGLTPSAEAILAWRDWLARRLSWHPN</sequence>
<dbReference type="OrthoDB" id="7239404at2"/>
<name>A0A1S8DCE6_9PROT</name>
<keyword evidence="3" id="KW-1185">Reference proteome</keyword>
<reference evidence="2" key="1">
    <citation type="submission" date="2016-12" db="EMBL/GenBank/DDBJ databases">
        <title>Draft genome sequence of Roseomonas mucosa strain AU37, isolated from a peripheral intravenous catheter.</title>
        <authorList>
            <person name="Choudhury M.A."/>
            <person name="Sidjabat H.E."/>
            <person name="Wailan A.M."/>
            <person name="Zhang L."/>
            <person name="Marsh N.M."/>
            <person name="Rickard C.M."/>
            <person name="Davies M."/>
            <person name="Mcmillan D.J."/>
        </authorList>
    </citation>
    <scope>NUCLEOTIDE SEQUENCE [LARGE SCALE GENOMIC DNA]</scope>
    <source>
        <strain evidence="2">AU37</strain>
    </source>
</reference>
<dbReference type="STRING" id="207340.APZ41_000170"/>
<evidence type="ECO:0000313" key="3">
    <source>
        <dbReference type="Proteomes" id="UP000054844"/>
    </source>
</evidence>
<dbReference type="AlphaFoldDB" id="A0A1S8DCE6"/>
<evidence type="ECO:0000313" key="2">
    <source>
        <dbReference type="EMBL" id="ONH85045.1"/>
    </source>
</evidence>
<dbReference type="Proteomes" id="UP000054844">
    <property type="component" value="Unassembled WGS sequence"/>
</dbReference>
<keyword evidence="1" id="KW-0732">Signal</keyword>
<feature type="chain" id="PRO_5010529776" evidence="1">
    <location>
        <begin position="39"/>
        <end position="337"/>
    </location>
</feature>
<proteinExistence type="predicted"/>
<dbReference type="RefSeq" id="WP_058389487.1">
    <property type="nucleotide sequence ID" value="NZ_LLWF02000001.1"/>
</dbReference>
<protein>
    <submittedName>
        <fullName evidence="2">Uncharacterized protein</fullName>
    </submittedName>
</protein>
<organism evidence="2 3">
    <name type="scientific">Roseomonas mucosa</name>
    <dbReference type="NCBI Taxonomy" id="207340"/>
    <lineage>
        <taxon>Bacteria</taxon>
        <taxon>Pseudomonadati</taxon>
        <taxon>Pseudomonadota</taxon>
        <taxon>Alphaproteobacteria</taxon>
        <taxon>Acetobacterales</taxon>
        <taxon>Roseomonadaceae</taxon>
        <taxon>Roseomonas</taxon>
    </lineage>
</organism>
<comment type="caution">
    <text evidence="2">The sequence shown here is derived from an EMBL/GenBank/DDBJ whole genome shotgun (WGS) entry which is preliminary data.</text>
</comment>
<accession>A0A1S8DCE6</accession>
<gene>
    <name evidence="2" type="ORF">APZ41_000170</name>
</gene>